<dbReference type="InterPro" id="IPR009081">
    <property type="entry name" value="PP-bd_ACP"/>
</dbReference>
<dbReference type="Gene3D" id="1.10.1200.10">
    <property type="entry name" value="ACP-like"/>
    <property type="match status" value="1"/>
</dbReference>
<reference evidence="2" key="1">
    <citation type="submission" date="2018-05" db="EMBL/GenBank/DDBJ databases">
        <authorList>
            <person name="Lanie J.A."/>
            <person name="Ng W.-L."/>
            <person name="Kazmierczak K.M."/>
            <person name="Andrzejewski T.M."/>
            <person name="Davidsen T.M."/>
            <person name="Wayne K.J."/>
            <person name="Tettelin H."/>
            <person name="Glass J.I."/>
            <person name="Rusch D."/>
            <person name="Podicherti R."/>
            <person name="Tsui H.-C.T."/>
            <person name="Winkler M.E."/>
        </authorList>
    </citation>
    <scope>NUCLEOTIDE SEQUENCE</scope>
</reference>
<dbReference type="Pfam" id="PF00550">
    <property type="entry name" value="PP-binding"/>
    <property type="match status" value="1"/>
</dbReference>
<feature type="domain" description="Carrier" evidence="1">
    <location>
        <begin position="13"/>
        <end position="66"/>
    </location>
</feature>
<dbReference type="EMBL" id="UINC01171808">
    <property type="protein sequence ID" value="SVD76564.1"/>
    <property type="molecule type" value="Genomic_DNA"/>
</dbReference>
<dbReference type="InterPro" id="IPR036736">
    <property type="entry name" value="ACP-like_sf"/>
</dbReference>
<proteinExistence type="predicted"/>
<gene>
    <name evidence="2" type="ORF">METZ01_LOCUS429418</name>
</gene>
<sequence length="85" mass="9579">MAKPNTREALYADLIDMLSDLFDTAPDEIDLDTSPDTIDAWDSIGHIRLIASIEEKYDLTIPPEEQVDMLNVDLILGLLVEKLSY</sequence>
<protein>
    <recommendedName>
        <fullName evidence="1">Carrier domain-containing protein</fullName>
    </recommendedName>
</protein>
<accession>A0A382Y074</accession>
<dbReference type="SUPFAM" id="SSF47336">
    <property type="entry name" value="ACP-like"/>
    <property type="match status" value="1"/>
</dbReference>
<evidence type="ECO:0000313" key="2">
    <source>
        <dbReference type="EMBL" id="SVD76564.1"/>
    </source>
</evidence>
<organism evidence="2">
    <name type="scientific">marine metagenome</name>
    <dbReference type="NCBI Taxonomy" id="408172"/>
    <lineage>
        <taxon>unclassified sequences</taxon>
        <taxon>metagenomes</taxon>
        <taxon>ecological metagenomes</taxon>
    </lineage>
</organism>
<evidence type="ECO:0000259" key="1">
    <source>
        <dbReference type="Pfam" id="PF00550"/>
    </source>
</evidence>
<dbReference type="AlphaFoldDB" id="A0A382Y074"/>
<name>A0A382Y074_9ZZZZ</name>